<sequence length="155" mass="18105">MEYNITFMVKYGKVAKNNIAPIFESYEWWLGLVSKVLKNTDEFEMRLWKDDVEGIQSGQRFGKQVPNNNTMEIVFKGKLTPELEQEILTNYLTKEGHIKWFTLNLKKGSEYVFSSANYGDETLITVDSIEQVNVIQMWAKGYPIIWRVDVFQCEG</sequence>
<dbReference type="OrthoDB" id="1706537at2"/>
<dbReference type="RefSeq" id="WP_073184681.1">
    <property type="nucleotide sequence ID" value="NZ_FQXI01000007.1"/>
</dbReference>
<evidence type="ECO:0000313" key="1">
    <source>
        <dbReference type="EMBL" id="SHH38063.1"/>
    </source>
</evidence>
<proteinExistence type="predicted"/>
<accession>A0A1M5SJH4</accession>
<reference evidence="1 2" key="1">
    <citation type="submission" date="2016-11" db="EMBL/GenBank/DDBJ databases">
        <authorList>
            <person name="Jaros S."/>
            <person name="Januszkiewicz K."/>
            <person name="Wedrychowicz H."/>
        </authorList>
    </citation>
    <scope>NUCLEOTIDE SEQUENCE [LARGE SCALE GENOMIC DNA]</scope>
    <source>
        <strain evidence="1 2">DSM 21120</strain>
    </source>
</reference>
<protein>
    <submittedName>
        <fullName evidence="1">Uncharacterized protein</fullName>
    </submittedName>
</protein>
<dbReference type="AlphaFoldDB" id="A0A1M5SJH4"/>
<organism evidence="1 2">
    <name type="scientific">Anaerosphaera aminiphila DSM 21120</name>
    <dbReference type="NCBI Taxonomy" id="1120995"/>
    <lineage>
        <taxon>Bacteria</taxon>
        <taxon>Bacillati</taxon>
        <taxon>Bacillota</taxon>
        <taxon>Tissierellia</taxon>
        <taxon>Tissierellales</taxon>
        <taxon>Peptoniphilaceae</taxon>
        <taxon>Anaerosphaera</taxon>
    </lineage>
</organism>
<dbReference type="STRING" id="1120995.SAMN02745245_01202"/>
<name>A0A1M5SJH4_9FIRM</name>
<dbReference type="Proteomes" id="UP000184032">
    <property type="component" value="Unassembled WGS sequence"/>
</dbReference>
<dbReference type="EMBL" id="FQXI01000007">
    <property type="protein sequence ID" value="SHH38063.1"/>
    <property type="molecule type" value="Genomic_DNA"/>
</dbReference>
<gene>
    <name evidence="1" type="ORF">SAMN02745245_01202</name>
</gene>
<evidence type="ECO:0000313" key="2">
    <source>
        <dbReference type="Proteomes" id="UP000184032"/>
    </source>
</evidence>
<keyword evidence="2" id="KW-1185">Reference proteome</keyword>